<dbReference type="EMBL" id="BPLR01003848">
    <property type="protein sequence ID" value="GIX89319.1"/>
    <property type="molecule type" value="Genomic_DNA"/>
</dbReference>
<dbReference type="Proteomes" id="UP001054945">
    <property type="component" value="Unassembled WGS sequence"/>
</dbReference>
<accession>A0AAV4NWZ4</accession>
<gene>
    <name evidence="1" type="ORF">CEXT_277561</name>
</gene>
<evidence type="ECO:0000313" key="2">
    <source>
        <dbReference type="Proteomes" id="UP001054945"/>
    </source>
</evidence>
<protein>
    <submittedName>
        <fullName evidence="1">Uncharacterized protein</fullName>
    </submittedName>
</protein>
<evidence type="ECO:0000313" key="1">
    <source>
        <dbReference type="EMBL" id="GIX89319.1"/>
    </source>
</evidence>
<comment type="caution">
    <text evidence="1">The sequence shown here is derived from an EMBL/GenBank/DDBJ whole genome shotgun (WGS) entry which is preliminary data.</text>
</comment>
<reference evidence="1 2" key="1">
    <citation type="submission" date="2021-06" db="EMBL/GenBank/DDBJ databases">
        <title>Caerostris extrusa draft genome.</title>
        <authorList>
            <person name="Kono N."/>
            <person name="Arakawa K."/>
        </authorList>
    </citation>
    <scope>NUCLEOTIDE SEQUENCE [LARGE SCALE GENOMIC DNA]</scope>
</reference>
<organism evidence="1 2">
    <name type="scientific">Caerostris extrusa</name>
    <name type="common">Bark spider</name>
    <name type="synonym">Caerostris bankana</name>
    <dbReference type="NCBI Taxonomy" id="172846"/>
    <lineage>
        <taxon>Eukaryota</taxon>
        <taxon>Metazoa</taxon>
        <taxon>Ecdysozoa</taxon>
        <taxon>Arthropoda</taxon>
        <taxon>Chelicerata</taxon>
        <taxon>Arachnida</taxon>
        <taxon>Araneae</taxon>
        <taxon>Araneomorphae</taxon>
        <taxon>Entelegynae</taxon>
        <taxon>Araneoidea</taxon>
        <taxon>Araneidae</taxon>
        <taxon>Caerostris</taxon>
    </lineage>
</organism>
<dbReference type="AlphaFoldDB" id="A0AAV4NWZ4"/>
<proteinExistence type="predicted"/>
<keyword evidence="2" id="KW-1185">Reference proteome</keyword>
<name>A0AAV4NWZ4_CAEEX</name>
<sequence length="99" mass="11574">MLFFSWHNWNAAEGLCPARRDRAMRMSLYQKVTRCFETEAHYSKGSANCRDCWQIWCNGIASGLWKIYAVNKASHVKLRVKKYFNEGHFSLLGQLVKNV</sequence>